<reference evidence="1" key="1">
    <citation type="submission" date="2018-05" db="EMBL/GenBank/DDBJ databases">
        <authorList>
            <person name="Lanie J.A."/>
            <person name="Ng W.-L."/>
            <person name="Kazmierczak K.M."/>
            <person name="Andrzejewski T.M."/>
            <person name="Davidsen T.M."/>
            <person name="Wayne K.J."/>
            <person name="Tettelin H."/>
            <person name="Glass J.I."/>
            <person name="Rusch D."/>
            <person name="Podicherti R."/>
            <person name="Tsui H.-C.T."/>
            <person name="Winkler M.E."/>
        </authorList>
    </citation>
    <scope>NUCLEOTIDE SEQUENCE</scope>
</reference>
<proteinExistence type="predicted"/>
<dbReference type="Pfam" id="PF10023">
    <property type="entry name" value="Aminopep"/>
    <property type="match status" value="1"/>
</dbReference>
<organism evidence="1">
    <name type="scientific">marine metagenome</name>
    <dbReference type="NCBI Taxonomy" id="408172"/>
    <lineage>
        <taxon>unclassified sequences</taxon>
        <taxon>metagenomes</taxon>
        <taxon>ecological metagenomes</taxon>
    </lineage>
</organism>
<feature type="non-terminal residue" evidence="1">
    <location>
        <position position="1"/>
    </location>
</feature>
<accession>A0A382XPH4</accession>
<name>A0A382XPH4_9ZZZZ</name>
<dbReference type="InterPro" id="IPR014553">
    <property type="entry name" value="Aminopept"/>
</dbReference>
<sequence length="269" mass="31107">PGDNYLRYKALDRKYALWVVYAAPEFDVNLKSWWYPIAGRFTSRGWFSETSARKYANNLKREGLDVHVGGAPAYSTLGWFDDPVLSTFIEHSKTDLAELIFHELAHRRLFIADDATFNESFATATARAGVVRWLQSKSDAEGVNRYRLEYKRVNVFVELVLKTRKTLKGLYKVKLEPDVMRKRKADVLQELKAKILQLHSKDPEYIGLARWAKRPINNANLAAIAVYYRQVSAFERLLANHADDIHKYFSEVELISSLSKEDRIKKMLS</sequence>
<dbReference type="AlphaFoldDB" id="A0A382XPH4"/>
<feature type="non-terminal residue" evidence="1">
    <location>
        <position position="269"/>
    </location>
</feature>
<evidence type="ECO:0008006" key="2">
    <source>
        <dbReference type="Google" id="ProtNLM"/>
    </source>
</evidence>
<evidence type="ECO:0000313" key="1">
    <source>
        <dbReference type="EMBL" id="SVD72740.1"/>
    </source>
</evidence>
<gene>
    <name evidence="1" type="ORF">METZ01_LOCUS425594</name>
</gene>
<protein>
    <recommendedName>
        <fullName evidence="2">Aminopeptidase</fullName>
    </recommendedName>
</protein>
<dbReference type="EMBL" id="UINC01169281">
    <property type="protein sequence ID" value="SVD72740.1"/>
    <property type="molecule type" value="Genomic_DNA"/>
</dbReference>